<evidence type="ECO:0000256" key="6">
    <source>
        <dbReference type="ARBA" id="ARBA00022691"/>
    </source>
</evidence>
<name>A0ABT6S2U9_9ACTN</name>
<comment type="cofactor">
    <cofactor evidence="1">
        <name>Mg(2+)</name>
        <dbReference type="ChEBI" id="CHEBI:18420"/>
    </cofactor>
</comment>
<feature type="compositionally biased region" description="Low complexity" evidence="13">
    <location>
        <begin position="479"/>
        <end position="499"/>
    </location>
</feature>
<evidence type="ECO:0000259" key="15">
    <source>
        <dbReference type="Pfam" id="PF12623"/>
    </source>
</evidence>
<dbReference type="Proteomes" id="UP001223978">
    <property type="component" value="Unassembled WGS sequence"/>
</dbReference>
<dbReference type="Pfam" id="PF08242">
    <property type="entry name" value="Methyltransf_12"/>
    <property type="match status" value="1"/>
</dbReference>
<dbReference type="CDD" id="cd02440">
    <property type="entry name" value="AdoMet_MTases"/>
    <property type="match status" value="1"/>
</dbReference>
<keyword evidence="5" id="KW-0808">Transferase</keyword>
<evidence type="ECO:0000259" key="14">
    <source>
        <dbReference type="Pfam" id="PF08242"/>
    </source>
</evidence>
<accession>A0ABT6S2U9</accession>
<dbReference type="PANTHER" id="PTHR21404">
    <property type="entry name" value="HEN1"/>
    <property type="match status" value="1"/>
</dbReference>
<evidence type="ECO:0000256" key="1">
    <source>
        <dbReference type="ARBA" id="ARBA00001946"/>
    </source>
</evidence>
<dbReference type="NCBIfam" id="TIGR04074">
    <property type="entry name" value="bacter_Hen1"/>
    <property type="match status" value="1"/>
</dbReference>
<proteinExistence type="inferred from homology"/>
<gene>
    <name evidence="16" type="ORF">QIS96_00905</name>
</gene>
<evidence type="ECO:0000256" key="11">
    <source>
        <dbReference type="ARBA" id="ARBA00035025"/>
    </source>
</evidence>
<keyword evidence="9" id="KW-0694">RNA-binding</keyword>
<dbReference type="InterPro" id="IPR024740">
    <property type="entry name" value="Hen1_N"/>
</dbReference>
<evidence type="ECO:0000256" key="9">
    <source>
        <dbReference type="ARBA" id="ARBA00022884"/>
    </source>
</evidence>
<evidence type="ECO:0000256" key="13">
    <source>
        <dbReference type="SAM" id="MobiDB-lite"/>
    </source>
</evidence>
<evidence type="ECO:0000256" key="2">
    <source>
        <dbReference type="ARBA" id="ARBA00009026"/>
    </source>
</evidence>
<dbReference type="InterPro" id="IPR029063">
    <property type="entry name" value="SAM-dependent_MTases_sf"/>
</dbReference>
<comment type="catalytic activity">
    <reaction evidence="12">
        <text>small RNA 3'-end nucleotide + S-adenosyl-L-methionine = small RNA 3'-end 2'-O-methylnucleotide + S-adenosyl-L-homocysteine + H(+)</text>
        <dbReference type="Rhea" id="RHEA:37887"/>
        <dbReference type="Rhea" id="RHEA-COMP:10415"/>
        <dbReference type="Rhea" id="RHEA-COMP:10416"/>
        <dbReference type="ChEBI" id="CHEBI:15378"/>
        <dbReference type="ChEBI" id="CHEBI:57856"/>
        <dbReference type="ChEBI" id="CHEBI:59789"/>
        <dbReference type="ChEBI" id="CHEBI:74896"/>
        <dbReference type="ChEBI" id="CHEBI:74898"/>
        <dbReference type="EC" id="2.1.1.386"/>
    </reaction>
</comment>
<feature type="domain" description="Hen1 N-terminal" evidence="15">
    <location>
        <begin position="1"/>
        <end position="248"/>
    </location>
</feature>
<organism evidence="16 17">
    <name type="scientific">Streptomyces cavernicola</name>
    <dbReference type="NCBI Taxonomy" id="3043613"/>
    <lineage>
        <taxon>Bacteria</taxon>
        <taxon>Bacillati</taxon>
        <taxon>Actinomycetota</taxon>
        <taxon>Actinomycetes</taxon>
        <taxon>Kitasatosporales</taxon>
        <taxon>Streptomycetaceae</taxon>
        <taxon>Streptomyces</taxon>
    </lineage>
</organism>
<keyword evidence="8" id="KW-0460">Magnesium</keyword>
<dbReference type="EMBL" id="JASCIQ010000001">
    <property type="protein sequence ID" value="MDI3402397.1"/>
    <property type="molecule type" value="Genomic_DNA"/>
</dbReference>
<dbReference type="EC" id="2.1.1.386" evidence="11"/>
<dbReference type="Gene3D" id="3.30.1610.20">
    <property type="entry name" value="Hen1, N-terminal domain"/>
    <property type="match status" value="1"/>
</dbReference>
<dbReference type="SUPFAM" id="SSF53335">
    <property type="entry name" value="S-adenosyl-L-methionine-dependent methyltransferases"/>
    <property type="match status" value="1"/>
</dbReference>
<evidence type="ECO:0000256" key="12">
    <source>
        <dbReference type="ARBA" id="ARBA00048418"/>
    </source>
</evidence>
<dbReference type="InterPro" id="IPR038546">
    <property type="entry name" value="Hen1_N_sf"/>
</dbReference>
<dbReference type="RefSeq" id="WP_282540354.1">
    <property type="nucleotide sequence ID" value="NZ_JASCIQ010000001.1"/>
</dbReference>
<evidence type="ECO:0000256" key="7">
    <source>
        <dbReference type="ARBA" id="ARBA00022723"/>
    </source>
</evidence>
<evidence type="ECO:0000256" key="3">
    <source>
        <dbReference type="ARBA" id="ARBA00021330"/>
    </source>
</evidence>
<feature type="domain" description="Methyltransferase type 12" evidence="14">
    <location>
        <begin position="302"/>
        <end position="405"/>
    </location>
</feature>
<protein>
    <recommendedName>
        <fullName evidence="3">Small RNA 2'-O-methyltransferase</fullName>
        <ecNumber evidence="11">2.1.1.386</ecNumber>
    </recommendedName>
</protein>
<evidence type="ECO:0000256" key="4">
    <source>
        <dbReference type="ARBA" id="ARBA00022603"/>
    </source>
</evidence>
<keyword evidence="7" id="KW-0479">Metal-binding</keyword>
<evidence type="ECO:0000313" key="16">
    <source>
        <dbReference type="EMBL" id="MDI3402397.1"/>
    </source>
</evidence>
<evidence type="ECO:0000256" key="8">
    <source>
        <dbReference type="ARBA" id="ARBA00022842"/>
    </source>
</evidence>
<dbReference type="Gene3D" id="3.40.50.150">
    <property type="entry name" value="Vaccinia Virus protein VP39"/>
    <property type="match status" value="1"/>
</dbReference>
<dbReference type="InterPro" id="IPR013217">
    <property type="entry name" value="Methyltransf_12"/>
</dbReference>
<comment type="similarity">
    <text evidence="2">Belongs to the methyltransferase superfamily. HEN1 family.</text>
</comment>
<evidence type="ECO:0000256" key="5">
    <source>
        <dbReference type="ARBA" id="ARBA00022679"/>
    </source>
</evidence>
<dbReference type="PANTHER" id="PTHR21404:SF3">
    <property type="entry name" value="SMALL RNA 2'-O-METHYLTRANSFERASE"/>
    <property type="match status" value="1"/>
</dbReference>
<sequence>MFLTITTTGTPDRPATDLGFLLHKHPEKAQAFSTSHGRAHVFYPEASAERCTAALLLEVDPVALVRRGKGKGRGGAPDAALAQYVNDRPYAASSLLAVALSAVFKSALNRSCAARPELVDRSLPLRVEVPVLPARGGAALVQKLFGPLGWTVTAEPVALDEQFPEWGDSRYVRLVLEGEAQLAEALRQLYVLLPVLDDTKHYWVAPDEVDKLLRVGEGWLADHPEQRLIVDRYLAGRRSLAREANERLELARLADADDVAVEELDNAVDEDADTEEKPVPLAVQRRDAILAALHASGAHRVLDLGCGQGQLVQALLKDVTFTEVVGVDVSMRALTVASRRLGLERMGERQAARVTLLQGSLAYTDKRLKGYDAAVLSEVIEHVDLERLPAVEYAVFGSARPGAVLVTTPNVEYNVRWETLPAGHTRHGDHRFEWNREEFRAWAHAVAERHGYDVEFTPVGPDDPEVGPPTQMAVFTLRTSNENSNESGNENSTANSTANPKGAKAA</sequence>
<dbReference type="InterPro" id="IPR026610">
    <property type="entry name" value="Hen1"/>
</dbReference>
<keyword evidence="17" id="KW-1185">Reference proteome</keyword>
<keyword evidence="10" id="KW-0943">RNA-mediated gene silencing</keyword>
<feature type="region of interest" description="Disordered" evidence="13">
    <location>
        <begin position="477"/>
        <end position="506"/>
    </location>
</feature>
<evidence type="ECO:0000313" key="17">
    <source>
        <dbReference type="Proteomes" id="UP001223978"/>
    </source>
</evidence>
<dbReference type="InterPro" id="IPR024026">
    <property type="entry name" value="3'-RNA_MeTfrase_Hen1_bac"/>
</dbReference>
<comment type="caution">
    <text evidence="16">The sequence shown here is derived from an EMBL/GenBank/DDBJ whole genome shotgun (WGS) entry which is preliminary data.</text>
</comment>
<keyword evidence="4" id="KW-0489">Methyltransferase</keyword>
<dbReference type="Pfam" id="PF12623">
    <property type="entry name" value="Hen1_L"/>
    <property type="match status" value="1"/>
</dbReference>
<keyword evidence="6" id="KW-0949">S-adenosyl-L-methionine</keyword>
<reference evidence="16 17" key="1">
    <citation type="submission" date="2023-05" db="EMBL/GenBank/DDBJ databases">
        <title>Draft genome sequence of Streptomyces sp. B-S-A6 isolated from a cave soil in Thailand.</title>
        <authorList>
            <person name="Chamroensaksri N."/>
            <person name="Muangham S."/>
        </authorList>
    </citation>
    <scope>NUCLEOTIDE SEQUENCE [LARGE SCALE GENOMIC DNA]</scope>
    <source>
        <strain evidence="16 17">B-S-A6</strain>
    </source>
</reference>
<evidence type="ECO:0000256" key="10">
    <source>
        <dbReference type="ARBA" id="ARBA00023158"/>
    </source>
</evidence>